<sequence>MPETQAVLQHSAAKTADLREFLAARGPGLVPDEAAEACSAQDPAGVLARRQGTGRTATERVFSLRLTLPAYAPGLLRADALHAGEAHPGPLLPRTTPARLAARTPWEEGTPVEGVPERGGALLRYSSMHAQALGTPRAPGSGPRPAGLGSGPRSRLSAGSSWATTERSADVAASDCARRASDGGEQPPQTGQSAGWRLRDYDPSPGLALREMQGGAEASVSGVAAVGGPLGSAPPPAQPKEGPAKQRLKRGRLQRNSLTGEGLQPEHGKRRSVRQHHRPLEWWRSEKKVYTRQYRSLPTVDHVELKDVDTPTWRFVKGTEAKRVGTAHHG</sequence>
<dbReference type="EMBL" id="JALJOU010000071">
    <property type="protein sequence ID" value="KAK9825706.1"/>
    <property type="molecule type" value="Genomic_DNA"/>
</dbReference>
<organism evidence="2 3">
    <name type="scientific">Elliptochloris bilobata</name>
    <dbReference type="NCBI Taxonomy" id="381761"/>
    <lineage>
        <taxon>Eukaryota</taxon>
        <taxon>Viridiplantae</taxon>
        <taxon>Chlorophyta</taxon>
        <taxon>core chlorophytes</taxon>
        <taxon>Trebouxiophyceae</taxon>
        <taxon>Trebouxiophyceae incertae sedis</taxon>
        <taxon>Elliptochloris clade</taxon>
        <taxon>Elliptochloris</taxon>
    </lineage>
</organism>
<feature type="compositionally biased region" description="Low complexity" evidence="1">
    <location>
        <begin position="214"/>
        <end position="227"/>
    </location>
</feature>
<feature type="region of interest" description="Disordered" evidence="1">
    <location>
        <begin position="132"/>
        <end position="277"/>
    </location>
</feature>
<reference evidence="2 3" key="1">
    <citation type="journal article" date="2024" name="Nat. Commun.">
        <title>Phylogenomics reveals the evolutionary origins of lichenization in chlorophyte algae.</title>
        <authorList>
            <person name="Puginier C."/>
            <person name="Libourel C."/>
            <person name="Otte J."/>
            <person name="Skaloud P."/>
            <person name="Haon M."/>
            <person name="Grisel S."/>
            <person name="Petersen M."/>
            <person name="Berrin J.G."/>
            <person name="Delaux P.M."/>
            <person name="Dal Grande F."/>
            <person name="Keller J."/>
        </authorList>
    </citation>
    <scope>NUCLEOTIDE SEQUENCE [LARGE SCALE GENOMIC DNA]</scope>
    <source>
        <strain evidence="2 3">SAG 245.80</strain>
    </source>
</reference>
<feature type="compositionally biased region" description="Low complexity" evidence="1">
    <location>
        <begin position="136"/>
        <end position="155"/>
    </location>
</feature>
<gene>
    <name evidence="2" type="ORF">WJX81_008436</name>
</gene>
<evidence type="ECO:0000313" key="3">
    <source>
        <dbReference type="Proteomes" id="UP001445335"/>
    </source>
</evidence>
<protein>
    <submittedName>
        <fullName evidence="2">Uncharacterized protein</fullName>
    </submittedName>
</protein>
<accession>A0AAW1QW88</accession>
<feature type="compositionally biased region" description="Polar residues" evidence="1">
    <location>
        <begin position="157"/>
        <end position="166"/>
    </location>
</feature>
<dbReference type="Proteomes" id="UP001445335">
    <property type="component" value="Unassembled WGS sequence"/>
</dbReference>
<proteinExistence type="predicted"/>
<dbReference type="AlphaFoldDB" id="A0AAW1QW88"/>
<name>A0AAW1QW88_9CHLO</name>
<evidence type="ECO:0000313" key="2">
    <source>
        <dbReference type="EMBL" id="KAK9825706.1"/>
    </source>
</evidence>
<comment type="caution">
    <text evidence="2">The sequence shown here is derived from an EMBL/GenBank/DDBJ whole genome shotgun (WGS) entry which is preliminary data.</text>
</comment>
<keyword evidence="3" id="KW-1185">Reference proteome</keyword>
<evidence type="ECO:0000256" key="1">
    <source>
        <dbReference type="SAM" id="MobiDB-lite"/>
    </source>
</evidence>
<feature type="compositionally biased region" description="Basic residues" evidence="1">
    <location>
        <begin position="268"/>
        <end position="277"/>
    </location>
</feature>